<keyword evidence="8" id="KW-0378">Hydrolase</keyword>
<evidence type="ECO:0000256" key="9">
    <source>
        <dbReference type="ARBA" id="ARBA00022833"/>
    </source>
</evidence>
<protein>
    <recommendedName>
        <fullName evidence="5">Aminopeptidase N</fullName>
        <ecNumber evidence="4">3.4.11.2</ecNumber>
    </recommendedName>
    <alternativeName>
        <fullName evidence="11">Alanine aminopeptidase</fullName>
    </alternativeName>
    <alternativeName>
        <fullName evidence="12">Lysyl aminopeptidase</fullName>
    </alternativeName>
</protein>
<dbReference type="SUPFAM" id="SSF55486">
    <property type="entry name" value="Metalloproteases ('zincins'), catalytic domain"/>
    <property type="match status" value="1"/>
</dbReference>
<evidence type="ECO:0000256" key="8">
    <source>
        <dbReference type="ARBA" id="ARBA00022801"/>
    </source>
</evidence>
<dbReference type="GO" id="GO:0008237">
    <property type="term" value="F:metallopeptidase activity"/>
    <property type="evidence" value="ECO:0007669"/>
    <property type="project" value="UniProtKB-KW"/>
</dbReference>
<comment type="cofactor">
    <cofactor evidence="2">
        <name>Zn(2+)</name>
        <dbReference type="ChEBI" id="CHEBI:29105"/>
    </cofactor>
</comment>
<feature type="chain" id="PRO_5024382762" description="Aminopeptidase N" evidence="13">
    <location>
        <begin position="30"/>
        <end position="466"/>
    </location>
</feature>
<gene>
    <name evidence="16" type="ORF">Amac_087810</name>
</gene>
<evidence type="ECO:0000259" key="14">
    <source>
        <dbReference type="Pfam" id="PF01433"/>
    </source>
</evidence>
<dbReference type="Pfam" id="PF17900">
    <property type="entry name" value="Peptidase_M1_N"/>
    <property type="match status" value="1"/>
</dbReference>
<feature type="signal peptide" evidence="13">
    <location>
        <begin position="1"/>
        <end position="29"/>
    </location>
</feature>
<dbReference type="InterPro" id="IPR014782">
    <property type="entry name" value="Peptidase_M1_dom"/>
</dbReference>
<evidence type="ECO:0000256" key="5">
    <source>
        <dbReference type="ARBA" id="ARBA00015611"/>
    </source>
</evidence>
<dbReference type="InterPro" id="IPR042097">
    <property type="entry name" value="Aminopeptidase_N-like_N_sf"/>
</dbReference>
<dbReference type="GO" id="GO:0006508">
    <property type="term" value="P:proteolysis"/>
    <property type="evidence" value="ECO:0007669"/>
    <property type="project" value="UniProtKB-KW"/>
</dbReference>
<evidence type="ECO:0000256" key="2">
    <source>
        <dbReference type="ARBA" id="ARBA00001947"/>
    </source>
</evidence>
<comment type="similarity">
    <text evidence="3">Belongs to the peptidase M1 family.</text>
</comment>
<name>A0A5M3X242_9ACTN</name>
<comment type="catalytic activity">
    <reaction evidence="1">
        <text>Release of an N-terminal amino acid, Xaa-|-Yaa- from a peptide, amide or arylamide. Xaa is preferably Ala, but may be most amino acids including Pro (slow action). When a terminal hydrophobic residue is followed by a prolyl residue, the two may be released as an intact Xaa-Pro dipeptide.</text>
        <dbReference type="EC" id="3.4.11.2"/>
    </reaction>
</comment>
<evidence type="ECO:0000256" key="6">
    <source>
        <dbReference type="ARBA" id="ARBA00022670"/>
    </source>
</evidence>
<evidence type="ECO:0000256" key="11">
    <source>
        <dbReference type="ARBA" id="ARBA00029811"/>
    </source>
</evidence>
<evidence type="ECO:0000256" key="12">
    <source>
        <dbReference type="ARBA" id="ARBA00031533"/>
    </source>
</evidence>
<dbReference type="EC" id="3.4.11.2" evidence="4"/>
<dbReference type="Pfam" id="PF01433">
    <property type="entry name" value="Peptidase_M1"/>
    <property type="match status" value="1"/>
</dbReference>
<dbReference type="InterPro" id="IPR027268">
    <property type="entry name" value="Peptidase_M4/M1_CTD_sf"/>
</dbReference>
<dbReference type="PRINTS" id="PR00756">
    <property type="entry name" value="ALADIPTASE"/>
</dbReference>
<sequence length="466" mass="51254">MGRMLRRRTPLAALAVAGLTLLTPAAAHAEAYTPGSAGLGDPYFPHAGNGGYDVDHYDLKLRFNPKTDVLKATATIAATATKNLSRFNLDFSGLNVRKVEVDGKKAKFRRKGQELTITAAYGLAEGSKFTVQIEYDGKPKPVNDPELGVTGWIHTKDGATALGEPDGARTWFPVNDNPKDKATFAYTVSVPVGLTVLANGEPRNVGIVRVRNGWSSVKWEMREPMAPYLAMVAIGKFKVTQGVAAGVTNITAYDPVLAKTSKHLHKTTAKATEWGVKHFGPYPFSSTGGIADKVDVGYALETQGRPVYDGDVTDDLLIVHEIAHQWFGNSVGPQTWKDIWLNEGFATYAEWLYEETHNGPTAQQTFAKLYKNKGAFWNLKTGNPGRNGMFDWEAVYQRGAMTLHALRQKIGDDTFFELLPAWTEKHRHATATTRNFIDLAEELSGQDLDPLFNAWLYKAAKPKPNL</sequence>
<feature type="domain" description="Peptidase M1 membrane alanine aminopeptidase" evidence="14">
    <location>
        <begin position="317"/>
        <end position="455"/>
    </location>
</feature>
<evidence type="ECO:0000256" key="4">
    <source>
        <dbReference type="ARBA" id="ARBA00012564"/>
    </source>
</evidence>
<dbReference type="InterPro" id="IPR045357">
    <property type="entry name" value="Aminopeptidase_N-like_N"/>
</dbReference>
<keyword evidence="6" id="KW-0645">Protease</keyword>
<evidence type="ECO:0000313" key="16">
    <source>
        <dbReference type="EMBL" id="GES15184.1"/>
    </source>
</evidence>
<keyword evidence="13" id="KW-0732">Signal</keyword>
<keyword evidence="7" id="KW-0479">Metal-binding</keyword>
<dbReference type="InterPro" id="IPR001930">
    <property type="entry name" value="Peptidase_M1"/>
</dbReference>
<dbReference type="AlphaFoldDB" id="A0A5M3X242"/>
<dbReference type="SUPFAM" id="SSF63737">
    <property type="entry name" value="Leukotriene A4 hydrolase N-terminal domain"/>
    <property type="match status" value="1"/>
</dbReference>
<dbReference type="InterPro" id="IPR050344">
    <property type="entry name" value="Peptidase_M1_aminopeptidases"/>
</dbReference>
<evidence type="ECO:0000256" key="1">
    <source>
        <dbReference type="ARBA" id="ARBA00000098"/>
    </source>
</evidence>
<dbReference type="PANTHER" id="PTHR11533">
    <property type="entry name" value="PROTEASE M1 ZINC METALLOPROTEASE"/>
    <property type="match status" value="1"/>
</dbReference>
<keyword evidence="10" id="KW-0482">Metalloprotease</keyword>
<evidence type="ECO:0000313" key="17">
    <source>
        <dbReference type="Proteomes" id="UP000331127"/>
    </source>
</evidence>
<comment type="caution">
    <text evidence="16">The sequence shown here is derived from an EMBL/GenBank/DDBJ whole genome shotgun (WGS) entry which is preliminary data.</text>
</comment>
<organism evidence="16 17">
    <name type="scientific">Acrocarpospora macrocephala</name>
    <dbReference type="NCBI Taxonomy" id="150177"/>
    <lineage>
        <taxon>Bacteria</taxon>
        <taxon>Bacillati</taxon>
        <taxon>Actinomycetota</taxon>
        <taxon>Actinomycetes</taxon>
        <taxon>Streptosporangiales</taxon>
        <taxon>Streptosporangiaceae</taxon>
        <taxon>Acrocarpospora</taxon>
    </lineage>
</organism>
<dbReference type="EMBL" id="BLAE01000071">
    <property type="protein sequence ID" value="GES15184.1"/>
    <property type="molecule type" value="Genomic_DNA"/>
</dbReference>
<evidence type="ECO:0000256" key="13">
    <source>
        <dbReference type="SAM" id="SignalP"/>
    </source>
</evidence>
<evidence type="ECO:0000256" key="3">
    <source>
        <dbReference type="ARBA" id="ARBA00010136"/>
    </source>
</evidence>
<dbReference type="Gene3D" id="1.10.390.10">
    <property type="entry name" value="Neutral Protease Domain 2"/>
    <property type="match status" value="1"/>
</dbReference>
<reference evidence="16 17" key="1">
    <citation type="submission" date="2019-10" db="EMBL/GenBank/DDBJ databases">
        <title>Whole genome shotgun sequence of Acrocarpospora macrocephala NBRC 16266.</title>
        <authorList>
            <person name="Ichikawa N."/>
            <person name="Kimura A."/>
            <person name="Kitahashi Y."/>
            <person name="Komaki H."/>
            <person name="Oguchi A."/>
        </authorList>
    </citation>
    <scope>NUCLEOTIDE SEQUENCE [LARGE SCALE GENOMIC DNA]</scope>
    <source>
        <strain evidence="16 17">NBRC 16266</strain>
    </source>
</reference>
<dbReference type="CDD" id="cd09603">
    <property type="entry name" value="M1_APN_like"/>
    <property type="match status" value="1"/>
</dbReference>
<evidence type="ECO:0000256" key="10">
    <source>
        <dbReference type="ARBA" id="ARBA00023049"/>
    </source>
</evidence>
<feature type="domain" description="Aminopeptidase N-like N-terminal" evidence="15">
    <location>
        <begin position="55"/>
        <end position="229"/>
    </location>
</feature>
<dbReference type="Gene3D" id="2.60.40.1730">
    <property type="entry name" value="tricorn interacting facor f3 domain"/>
    <property type="match status" value="1"/>
</dbReference>
<dbReference type="GO" id="GO:0016285">
    <property type="term" value="F:alanyl aminopeptidase activity"/>
    <property type="evidence" value="ECO:0007669"/>
    <property type="project" value="UniProtKB-EC"/>
</dbReference>
<keyword evidence="17" id="KW-1185">Reference proteome</keyword>
<evidence type="ECO:0000259" key="15">
    <source>
        <dbReference type="Pfam" id="PF17900"/>
    </source>
</evidence>
<dbReference type="PANTHER" id="PTHR11533:SF297">
    <property type="entry name" value="AMINOPEPTIDASE N"/>
    <property type="match status" value="1"/>
</dbReference>
<evidence type="ECO:0000256" key="7">
    <source>
        <dbReference type="ARBA" id="ARBA00022723"/>
    </source>
</evidence>
<accession>A0A5M3X242</accession>
<keyword evidence="9" id="KW-0862">Zinc</keyword>
<dbReference type="Proteomes" id="UP000331127">
    <property type="component" value="Unassembled WGS sequence"/>
</dbReference>
<proteinExistence type="inferred from homology"/>
<dbReference type="GO" id="GO:0008270">
    <property type="term" value="F:zinc ion binding"/>
    <property type="evidence" value="ECO:0007669"/>
    <property type="project" value="InterPro"/>
</dbReference>